<evidence type="ECO:0000313" key="1">
    <source>
        <dbReference type="EMBL" id="RAP37128.1"/>
    </source>
</evidence>
<comment type="caution">
    <text evidence="1">The sequence shown here is derived from an EMBL/GenBank/DDBJ whole genome shotgun (WGS) entry which is preliminary data.</text>
</comment>
<proteinExistence type="predicted"/>
<gene>
    <name evidence="1" type="ORF">B1207_06825</name>
</gene>
<sequence length="282" mass="31697">MKLLISNKDFTTAKRIIEQTTAEDFIQVFLSMANNGETSVRFKDFFPRVLQILFFKAKFSPEALSISSGAAYCEIKIANEVFSPLGDSKGCRGVRSQLSTLVRQLFCRITKEYDKFVQHIKAENRSVLNVNYVESIAKSKNISALNNLPEHGDINTIFATDRALSLSEYMQKYRLSEQDVSSRNHLKEKVNDFEKPSSVKRTIGEVEAAEVLDTRFNQNKKTKSNPSPFQTRLSFFGANSLAESTVSIANDEGVSRTFGNMTLKVASVILPPPDVKMYSVTF</sequence>
<dbReference type="EMBL" id="MVJN01000004">
    <property type="protein sequence ID" value="RAP37128.1"/>
    <property type="molecule type" value="Genomic_DNA"/>
</dbReference>
<evidence type="ECO:0000313" key="2">
    <source>
        <dbReference type="Proteomes" id="UP000249458"/>
    </source>
</evidence>
<dbReference type="Proteomes" id="UP000249458">
    <property type="component" value="Unassembled WGS sequence"/>
</dbReference>
<protein>
    <submittedName>
        <fullName evidence="1">Uncharacterized protein</fullName>
    </submittedName>
</protein>
<dbReference type="AlphaFoldDB" id="A0A364LKK2"/>
<name>A0A364LKK2_9GAMM</name>
<accession>A0A364LKK2</accession>
<organism evidence="1 2">
    <name type="scientific">Legionella quinlivanii</name>
    <dbReference type="NCBI Taxonomy" id="45073"/>
    <lineage>
        <taxon>Bacteria</taxon>
        <taxon>Pseudomonadati</taxon>
        <taxon>Pseudomonadota</taxon>
        <taxon>Gammaproteobacteria</taxon>
        <taxon>Legionellales</taxon>
        <taxon>Legionellaceae</taxon>
        <taxon>Legionella</taxon>
    </lineage>
</organism>
<reference evidence="1 2" key="1">
    <citation type="submission" date="2017-02" db="EMBL/GenBank/DDBJ databases">
        <title>Legionella quilivanii strain from human: case report and whole genome sequencing analysis.</title>
        <authorList>
            <person name="Lalancette C."/>
            <person name="Leduc J.-M."/>
            <person name="Levesque S."/>
            <person name="Fournier E."/>
            <person name="Saoud J."/>
            <person name="Faucher S.P."/>
            <person name="Bernard K."/>
            <person name="Martineau C."/>
            <person name="Longtin J."/>
        </authorList>
    </citation>
    <scope>NUCLEOTIDE SEQUENCE [LARGE SCALE GENOMIC DNA]</scope>
    <source>
        <strain evidence="1 2">ID143958</strain>
    </source>
</reference>
<dbReference type="RefSeq" id="WP_112219245.1">
    <property type="nucleotide sequence ID" value="NZ_MVJN01000004.1"/>
</dbReference>